<dbReference type="Gene3D" id="3.40.1410.10">
    <property type="entry name" value="Chorismate lyase-like"/>
    <property type="match status" value="1"/>
</dbReference>
<name>A0A4Q1KF65_9SPHN</name>
<proteinExistence type="predicted"/>
<sequence length="175" mass="19020">MPMTRPSPHPLCSALDRFDAQLRASGSATLLLEEWLAERGGAGRATLSAHVRAVVAPREDGAILHRLAATDWAQISYRRVWLAWGGRVMSVAENWYVGARLAEGMVDALASGATPFGAVIAPLCPTRETFSTETLWAGQEGRPPPTVLRHHALVRSGDGLPLCEVREVYTRNILI</sequence>
<dbReference type="OrthoDB" id="7862147at2"/>
<dbReference type="RefSeq" id="WP_129404985.1">
    <property type="nucleotide sequence ID" value="NZ_SBKP01000014.1"/>
</dbReference>
<gene>
    <name evidence="1" type="ORF">EQG66_12790</name>
</gene>
<dbReference type="EMBL" id="SBKP01000014">
    <property type="protein sequence ID" value="RXR26579.1"/>
    <property type="molecule type" value="Genomic_DNA"/>
</dbReference>
<dbReference type="Proteomes" id="UP000290958">
    <property type="component" value="Unassembled WGS sequence"/>
</dbReference>
<reference evidence="2" key="1">
    <citation type="submission" date="2019-01" db="EMBL/GenBank/DDBJ databases">
        <title>Cytophagaceae bacterium strain CAR-16.</title>
        <authorList>
            <person name="Chen W.-M."/>
        </authorList>
    </citation>
    <scope>NUCLEOTIDE SEQUENCE [LARGE SCALE GENOMIC DNA]</scope>
    <source>
        <strain evidence="2">CHR27</strain>
    </source>
</reference>
<evidence type="ECO:0000313" key="2">
    <source>
        <dbReference type="Proteomes" id="UP000290958"/>
    </source>
</evidence>
<organism evidence="1 2">
    <name type="scientific">Sphingobium fluviale</name>
    <dbReference type="NCBI Taxonomy" id="2506423"/>
    <lineage>
        <taxon>Bacteria</taxon>
        <taxon>Pseudomonadati</taxon>
        <taxon>Pseudomonadota</taxon>
        <taxon>Alphaproteobacteria</taxon>
        <taxon>Sphingomonadales</taxon>
        <taxon>Sphingomonadaceae</taxon>
        <taxon>Sphingobium</taxon>
    </lineage>
</organism>
<keyword evidence="2" id="KW-1185">Reference proteome</keyword>
<accession>A0A4Q1KF65</accession>
<dbReference type="SUPFAM" id="SSF64288">
    <property type="entry name" value="Chorismate lyase-like"/>
    <property type="match status" value="1"/>
</dbReference>
<dbReference type="AlphaFoldDB" id="A0A4Q1KF65"/>
<evidence type="ECO:0000313" key="1">
    <source>
        <dbReference type="EMBL" id="RXR26579.1"/>
    </source>
</evidence>
<dbReference type="InterPro" id="IPR028978">
    <property type="entry name" value="Chorismate_lyase_/UTRA_dom_sf"/>
</dbReference>
<comment type="caution">
    <text evidence="1">The sequence shown here is derived from an EMBL/GenBank/DDBJ whole genome shotgun (WGS) entry which is preliminary data.</text>
</comment>
<evidence type="ECO:0008006" key="3">
    <source>
        <dbReference type="Google" id="ProtNLM"/>
    </source>
</evidence>
<protein>
    <recommendedName>
        <fullName evidence="3">Chorismate lyase</fullName>
    </recommendedName>
</protein>